<dbReference type="PROSITE" id="PS50928">
    <property type="entry name" value="ABC_TM1"/>
    <property type="match status" value="1"/>
</dbReference>
<evidence type="ECO:0000256" key="6">
    <source>
        <dbReference type="RuleBase" id="RU363032"/>
    </source>
</evidence>
<dbReference type="Gene3D" id="1.10.3720.10">
    <property type="entry name" value="MetI-like"/>
    <property type="match status" value="1"/>
</dbReference>
<dbReference type="InterPro" id="IPR000515">
    <property type="entry name" value="MetI-like"/>
</dbReference>
<evidence type="ECO:0000313" key="8">
    <source>
        <dbReference type="EMBL" id="GGC48816.1"/>
    </source>
</evidence>
<evidence type="ECO:0000256" key="4">
    <source>
        <dbReference type="ARBA" id="ARBA00022989"/>
    </source>
</evidence>
<dbReference type="InterPro" id="IPR035906">
    <property type="entry name" value="MetI-like_sf"/>
</dbReference>
<dbReference type="RefSeq" id="WP_219922521.1">
    <property type="nucleotide sequence ID" value="NZ_BMJG01000019.1"/>
</dbReference>
<name>A0ABQ1N1C7_9MICO</name>
<reference evidence="9" key="1">
    <citation type="journal article" date="2019" name="Int. J. Syst. Evol. Microbiol.">
        <title>The Global Catalogue of Microorganisms (GCM) 10K type strain sequencing project: providing services to taxonomists for standard genome sequencing and annotation.</title>
        <authorList>
            <consortium name="The Broad Institute Genomics Platform"/>
            <consortium name="The Broad Institute Genome Sequencing Center for Infectious Disease"/>
            <person name="Wu L."/>
            <person name="Ma J."/>
        </authorList>
    </citation>
    <scope>NUCLEOTIDE SEQUENCE [LARGE SCALE GENOMIC DNA]</scope>
    <source>
        <strain evidence="9">CGMCC 1.15472</strain>
    </source>
</reference>
<accession>A0ABQ1N1C7</accession>
<sequence>MDESEELMDVVFGAFPFMIDNVGLLLAKTGDHLVISLIPLLAAIVLGVPIGVWLGHAHRGEFLAVSVTNIGRALPSLALIAILIGFVGIGMLNAMIALFLLAFPPILSYAFQAVDSIDRDLTRAARGMGMSPGQVLLKVELPLGLPMIIAGIRTSAVLTVSSATIATIAGSGGLGDVILNQVAYGMEGVIAGAIWVAVLAILVDQAFALLLRVSAPAGVRQLQSANAAV</sequence>
<feature type="transmembrane region" description="Helical" evidence="6">
    <location>
        <begin position="76"/>
        <end position="103"/>
    </location>
</feature>
<organism evidence="8 9">
    <name type="scientific">Brevibacterium sediminis</name>
    <dbReference type="NCBI Taxonomy" id="1857024"/>
    <lineage>
        <taxon>Bacteria</taxon>
        <taxon>Bacillati</taxon>
        <taxon>Actinomycetota</taxon>
        <taxon>Actinomycetes</taxon>
        <taxon>Micrococcales</taxon>
        <taxon>Brevibacteriaceae</taxon>
        <taxon>Brevibacterium</taxon>
    </lineage>
</organism>
<comment type="caution">
    <text evidence="8">The sequence shown here is derived from an EMBL/GenBank/DDBJ whole genome shotgun (WGS) entry which is preliminary data.</text>
</comment>
<gene>
    <name evidence="8" type="primary">opuBB</name>
    <name evidence="8" type="ORF">GCM10010974_33770</name>
</gene>
<feature type="transmembrane region" description="Helical" evidence="6">
    <location>
        <begin position="33"/>
        <end position="55"/>
    </location>
</feature>
<proteinExistence type="inferred from homology"/>
<keyword evidence="2 6" id="KW-0813">Transport</keyword>
<keyword evidence="9" id="KW-1185">Reference proteome</keyword>
<evidence type="ECO:0000259" key="7">
    <source>
        <dbReference type="PROSITE" id="PS50928"/>
    </source>
</evidence>
<comment type="similarity">
    <text evidence="6">Belongs to the binding-protein-dependent transport system permease family.</text>
</comment>
<dbReference type="Pfam" id="PF00528">
    <property type="entry name" value="BPD_transp_1"/>
    <property type="match status" value="1"/>
</dbReference>
<evidence type="ECO:0000256" key="2">
    <source>
        <dbReference type="ARBA" id="ARBA00022448"/>
    </source>
</evidence>
<dbReference type="CDD" id="cd06261">
    <property type="entry name" value="TM_PBP2"/>
    <property type="match status" value="1"/>
</dbReference>
<dbReference type="Proteomes" id="UP000632322">
    <property type="component" value="Unassembled WGS sequence"/>
</dbReference>
<evidence type="ECO:0000313" key="9">
    <source>
        <dbReference type="Proteomes" id="UP000632322"/>
    </source>
</evidence>
<dbReference type="PANTHER" id="PTHR30177">
    <property type="entry name" value="GLYCINE BETAINE/L-PROLINE TRANSPORT SYSTEM PERMEASE PROTEIN PROW"/>
    <property type="match status" value="1"/>
</dbReference>
<comment type="subcellular location">
    <subcellularLocation>
        <location evidence="6">Cell membrane</location>
        <topology evidence="6">Multi-pass membrane protein</topology>
    </subcellularLocation>
    <subcellularLocation>
        <location evidence="1">Membrane</location>
        <topology evidence="1">Multi-pass membrane protein</topology>
    </subcellularLocation>
</comment>
<dbReference type="PANTHER" id="PTHR30177:SF33">
    <property type="entry name" value="POSSIBLE OSMOPROTECTANT (GLYCINE BETAINE_CARNITINE_CHOLINE_L-PROLINE) TRANSPORT INTEGRAL MEMBRANE PROTEIN ABC TRANSPORTER PROZ"/>
    <property type="match status" value="1"/>
</dbReference>
<evidence type="ECO:0000256" key="5">
    <source>
        <dbReference type="ARBA" id="ARBA00023136"/>
    </source>
</evidence>
<protein>
    <submittedName>
        <fullName evidence="8">Choline transport system permease protein OpuBB</fullName>
    </submittedName>
</protein>
<dbReference type="EMBL" id="BMJG01000019">
    <property type="protein sequence ID" value="GGC48816.1"/>
    <property type="molecule type" value="Genomic_DNA"/>
</dbReference>
<keyword evidence="4 6" id="KW-1133">Transmembrane helix</keyword>
<keyword evidence="3 6" id="KW-0812">Transmembrane</keyword>
<evidence type="ECO:0000256" key="3">
    <source>
        <dbReference type="ARBA" id="ARBA00022692"/>
    </source>
</evidence>
<keyword evidence="5 6" id="KW-0472">Membrane</keyword>
<feature type="domain" description="ABC transmembrane type-1" evidence="7">
    <location>
        <begin position="29"/>
        <end position="211"/>
    </location>
</feature>
<feature type="transmembrane region" description="Helical" evidence="6">
    <location>
        <begin position="189"/>
        <end position="211"/>
    </location>
</feature>
<dbReference type="InterPro" id="IPR051204">
    <property type="entry name" value="ABC_transp_perm/SBD"/>
</dbReference>
<dbReference type="SUPFAM" id="SSF161098">
    <property type="entry name" value="MetI-like"/>
    <property type="match status" value="1"/>
</dbReference>
<evidence type="ECO:0000256" key="1">
    <source>
        <dbReference type="ARBA" id="ARBA00004141"/>
    </source>
</evidence>